<feature type="compositionally biased region" description="Basic and acidic residues" evidence="1">
    <location>
        <begin position="131"/>
        <end position="140"/>
    </location>
</feature>
<reference evidence="2 3" key="1">
    <citation type="submission" date="2017-05" db="EMBL/GenBank/DDBJ databases">
        <title>Complete and WGS of Bordetella genogroups.</title>
        <authorList>
            <person name="Spilker T."/>
            <person name="LiPuma J."/>
        </authorList>
    </citation>
    <scope>NUCLEOTIDE SEQUENCE [LARGE SCALE GENOMIC DNA]</scope>
    <source>
        <strain evidence="2 3">AU19157</strain>
    </source>
</reference>
<accession>A0A1W6YKN8</accession>
<evidence type="ECO:0000256" key="1">
    <source>
        <dbReference type="SAM" id="MobiDB-lite"/>
    </source>
</evidence>
<gene>
    <name evidence="2" type="ORF">CAL12_13110</name>
</gene>
<dbReference type="EMBL" id="CP021108">
    <property type="protein sequence ID" value="ARP81656.1"/>
    <property type="molecule type" value="Genomic_DNA"/>
</dbReference>
<evidence type="ECO:0008006" key="4">
    <source>
        <dbReference type="Google" id="ProtNLM"/>
    </source>
</evidence>
<name>A0A1W6YKN8_9BORD</name>
<protein>
    <recommendedName>
        <fullName evidence="4">Cyclase dehydrase</fullName>
    </recommendedName>
</protein>
<dbReference type="RefSeq" id="WP_086064843.1">
    <property type="nucleotide sequence ID" value="NZ_CP021108.1"/>
</dbReference>
<evidence type="ECO:0000313" key="2">
    <source>
        <dbReference type="EMBL" id="ARP81656.1"/>
    </source>
</evidence>
<sequence>MDHTTHSRPTASAHGRLANGLGWFSIALGIAELAMPRTIARLCGVRQHPTLVRLYGLREIATGAGILKSQDAAPWLWARVGGDLLDMATVTGDRSRRATMLRTGATLANLATVTAVDVYAANAYRRPPGRRGVDYPDYTDRSGFPRPAADMRGKARPTPA</sequence>
<dbReference type="Proteomes" id="UP000194151">
    <property type="component" value="Chromosome"/>
</dbReference>
<organism evidence="2 3">
    <name type="scientific">Bordetella genomosp. 8</name>
    <dbReference type="NCBI Taxonomy" id="1416806"/>
    <lineage>
        <taxon>Bacteria</taxon>
        <taxon>Pseudomonadati</taxon>
        <taxon>Pseudomonadota</taxon>
        <taxon>Betaproteobacteria</taxon>
        <taxon>Burkholderiales</taxon>
        <taxon>Alcaligenaceae</taxon>
        <taxon>Bordetella</taxon>
    </lineage>
</organism>
<dbReference type="AlphaFoldDB" id="A0A1W6YKN8"/>
<evidence type="ECO:0000313" key="3">
    <source>
        <dbReference type="Proteomes" id="UP000194151"/>
    </source>
</evidence>
<keyword evidence="3" id="KW-1185">Reference proteome</keyword>
<dbReference type="STRING" id="1416806.CAL12_13110"/>
<proteinExistence type="predicted"/>
<dbReference type="KEGG" id="bgv:CAL12_13110"/>
<feature type="region of interest" description="Disordered" evidence="1">
    <location>
        <begin position="130"/>
        <end position="160"/>
    </location>
</feature>